<feature type="domain" description="Ketosynthase family 3 (KS3)" evidence="10">
    <location>
        <begin position="10"/>
        <end position="438"/>
    </location>
</feature>
<dbReference type="InterPro" id="IPR049900">
    <property type="entry name" value="PKS_mFAS_DH"/>
</dbReference>
<dbReference type="SUPFAM" id="SSF53901">
    <property type="entry name" value="Thiolase-like"/>
    <property type="match status" value="1"/>
</dbReference>
<dbReference type="SUPFAM" id="SSF55048">
    <property type="entry name" value="Probable ACP-binding domain of malonyl-CoA ACP transacylase"/>
    <property type="match status" value="1"/>
</dbReference>
<evidence type="ECO:0000313" key="12">
    <source>
        <dbReference type="EMBL" id="KAJ5378240.1"/>
    </source>
</evidence>
<keyword evidence="3" id="KW-0489">Methyltransferase</keyword>
<dbReference type="Pfam" id="PF23114">
    <property type="entry name" value="NAD-bd_HRPKS_sdrA"/>
    <property type="match status" value="1"/>
</dbReference>
<dbReference type="Pfam" id="PF08659">
    <property type="entry name" value="KR"/>
    <property type="match status" value="1"/>
</dbReference>
<name>A0A9W9SHS7_9EURO</name>
<feature type="region of interest" description="C-terminal hotdog fold" evidence="8">
    <location>
        <begin position="1128"/>
        <end position="1285"/>
    </location>
</feature>
<dbReference type="SMART" id="SM00822">
    <property type="entry name" value="PKS_KR"/>
    <property type="match status" value="1"/>
</dbReference>
<dbReference type="InterPro" id="IPR016039">
    <property type="entry name" value="Thiolase-like"/>
</dbReference>
<dbReference type="GO" id="GO:0030639">
    <property type="term" value="P:polyketide biosynthetic process"/>
    <property type="evidence" value="ECO:0007669"/>
    <property type="project" value="UniProtKB-ARBA"/>
</dbReference>
<dbReference type="GO" id="GO:0006633">
    <property type="term" value="P:fatty acid biosynthetic process"/>
    <property type="evidence" value="ECO:0007669"/>
    <property type="project" value="TreeGrafter"/>
</dbReference>
<dbReference type="InterPro" id="IPR036291">
    <property type="entry name" value="NAD(P)-bd_dom_sf"/>
</dbReference>
<dbReference type="Pfam" id="PF13602">
    <property type="entry name" value="ADH_zinc_N_2"/>
    <property type="match status" value="1"/>
</dbReference>
<dbReference type="PROSITE" id="PS52019">
    <property type="entry name" value="PKS_MFAS_DH"/>
    <property type="match status" value="1"/>
</dbReference>
<dbReference type="InterPro" id="IPR029063">
    <property type="entry name" value="SAM-dependent_MTases_sf"/>
</dbReference>
<dbReference type="InterPro" id="IPR020843">
    <property type="entry name" value="ER"/>
</dbReference>
<dbReference type="SMART" id="SM00827">
    <property type="entry name" value="PKS_AT"/>
    <property type="match status" value="1"/>
</dbReference>
<dbReference type="PANTHER" id="PTHR43775">
    <property type="entry name" value="FATTY ACID SYNTHASE"/>
    <property type="match status" value="1"/>
</dbReference>
<dbReference type="Gene3D" id="3.90.180.10">
    <property type="entry name" value="Medium-chain alcohol dehydrogenases, catalytic domain"/>
    <property type="match status" value="1"/>
</dbReference>
<dbReference type="InterPro" id="IPR042104">
    <property type="entry name" value="PKS_dehydratase_sf"/>
</dbReference>
<dbReference type="GO" id="GO:0032259">
    <property type="term" value="P:methylation"/>
    <property type="evidence" value="ECO:0007669"/>
    <property type="project" value="UniProtKB-KW"/>
</dbReference>
<dbReference type="Gene3D" id="3.10.129.110">
    <property type="entry name" value="Polyketide synthase dehydratase"/>
    <property type="match status" value="1"/>
</dbReference>
<keyword evidence="4" id="KW-0808">Transferase</keyword>
<dbReference type="Pfam" id="PF02801">
    <property type="entry name" value="Ketoacyl-synt_C"/>
    <property type="match status" value="1"/>
</dbReference>
<dbReference type="CDD" id="cd05195">
    <property type="entry name" value="enoyl_red"/>
    <property type="match status" value="1"/>
</dbReference>
<dbReference type="InterPro" id="IPR032821">
    <property type="entry name" value="PKS_assoc"/>
</dbReference>
<dbReference type="Gene3D" id="3.40.47.10">
    <property type="match status" value="1"/>
</dbReference>
<evidence type="ECO:0000259" key="11">
    <source>
        <dbReference type="PROSITE" id="PS52019"/>
    </source>
</evidence>
<evidence type="ECO:0000256" key="8">
    <source>
        <dbReference type="PROSITE-ProRule" id="PRU01363"/>
    </source>
</evidence>
<dbReference type="Pfam" id="PF21089">
    <property type="entry name" value="PKS_DH_N"/>
    <property type="match status" value="1"/>
</dbReference>
<proteinExistence type="predicted"/>
<gene>
    <name evidence="12" type="ORF">N7496_005649</name>
</gene>
<keyword evidence="7" id="KW-0012">Acyltransferase</keyword>
<dbReference type="Pfam" id="PF00109">
    <property type="entry name" value="ketoacyl-synt"/>
    <property type="match status" value="1"/>
</dbReference>
<feature type="region of interest" description="N-terminal hotdog fold" evidence="8">
    <location>
        <begin position="964"/>
        <end position="1107"/>
    </location>
</feature>
<dbReference type="GO" id="GO:0016491">
    <property type="term" value="F:oxidoreductase activity"/>
    <property type="evidence" value="ECO:0007669"/>
    <property type="project" value="InterPro"/>
</dbReference>
<protein>
    <recommendedName>
        <fullName evidence="14">Carrier domain-containing protein</fullName>
    </recommendedName>
</protein>
<dbReference type="InterPro" id="IPR020807">
    <property type="entry name" value="PKS_DH"/>
</dbReference>
<dbReference type="InterPro" id="IPR006162">
    <property type="entry name" value="Ppantetheine_attach_site"/>
</dbReference>
<dbReference type="Pfam" id="PF08240">
    <property type="entry name" value="ADH_N"/>
    <property type="match status" value="1"/>
</dbReference>
<evidence type="ECO:0000256" key="2">
    <source>
        <dbReference type="ARBA" id="ARBA00022553"/>
    </source>
</evidence>
<evidence type="ECO:0000259" key="9">
    <source>
        <dbReference type="PROSITE" id="PS50075"/>
    </source>
</evidence>
<dbReference type="OrthoDB" id="329835at2759"/>
<accession>A0A9W9SHS7</accession>
<dbReference type="Gene3D" id="3.40.50.720">
    <property type="entry name" value="NAD(P)-binding Rossmann-like Domain"/>
    <property type="match status" value="3"/>
</dbReference>
<dbReference type="PROSITE" id="PS50075">
    <property type="entry name" value="CARRIER"/>
    <property type="match status" value="1"/>
</dbReference>
<dbReference type="InterPro" id="IPR057326">
    <property type="entry name" value="KR_dom"/>
</dbReference>
<dbReference type="SUPFAM" id="SSF53335">
    <property type="entry name" value="S-adenosyl-L-methionine-dependent methyltransferases"/>
    <property type="match status" value="1"/>
</dbReference>
<keyword evidence="2" id="KW-0597">Phosphoprotein</keyword>
<dbReference type="GO" id="GO:1901336">
    <property type="term" value="P:lactone biosynthetic process"/>
    <property type="evidence" value="ECO:0007669"/>
    <property type="project" value="UniProtKB-ARBA"/>
</dbReference>
<dbReference type="GO" id="GO:0004312">
    <property type="term" value="F:fatty acid synthase activity"/>
    <property type="evidence" value="ECO:0007669"/>
    <property type="project" value="TreeGrafter"/>
</dbReference>
<dbReference type="SUPFAM" id="SSF47336">
    <property type="entry name" value="ACP-like"/>
    <property type="match status" value="1"/>
</dbReference>
<organism evidence="12 13">
    <name type="scientific">Penicillium cataractarum</name>
    <dbReference type="NCBI Taxonomy" id="2100454"/>
    <lineage>
        <taxon>Eukaryota</taxon>
        <taxon>Fungi</taxon>
        <taxon>Dikarya</taxon>
        <taxon>Ascomycota</taxon>
        <taxon>Pezizomycotina</taxon>
        <taxon>Eurotiomycetes</taxon>
        <taxon>Eurotiomycetidae</taxon>
        <taxon>Eurotiales</taxon>
        <taxon>Aspergillaceae</taxon>
        <taxon>Penicillium</taxon>
    </lineage>
</organism>
<dbReference type="SMART" id="SM00823">
    <property type="entry name" value="PKS_PP"/>
    <property type="match status" value="1"/>
</dbReference>
<evidence type="ECO:0000313" key="13">
    <source>
        <dbReference type="Proteomes" id="UP001147782"/>
    </source>
</evidence>
<dbReference type="InterPro" id="IPR009081">
    <property type="entry name" value="PP-bd_ACP"/>
</dbReference>
<dbReference type="GeneID" id="81437757"/>
<dbReference type="InterPro" id="IPR011032">
    <property type="entry name" value="GroES-like_sf"/>
</dbReference>
<dbReference type="InterPro" id="IPR036736">
    <property type="entry name" value="ACP-like_sf"/>
</dbReference>
<feature type="domain" description="Carrier" evidence="9">
    <location>
        <begin position="2509"/>
        <end position="2586"/>
    </location>
</feature>
<dbReference type="InterPro" id="IPR016035">
    <property type="entry name" value="Acyl_Trfase/lysoPLipase"/>
</dbReference>
<dbReference type="Pfam" id="PF00550">
    <property type="entry name" value="PP-binding"/>
    <property type="match status" value="1"/>
</dbReference>
<evidence type="ECO:0000256" key="6">
    <source>
        <dbReference type="ARBA" id="ARBA00023268"/>
    </source>
</evidence>
<keyword evidence="6" id="KW-0511">Multifunctional enzyme</keyword>
<dbReference type="SUPFAM" id="SSF52151">
    <property type="entry name" value="FabD/lysophospholipase-like"/>
    <property type="match status" value="1"/>
</dbReference>
<dbReference type="FunFam" id="3.40.50.720:FF:000209">
    <property type="entry name" value="Polyketide synthase Pks12"/>
    <property type="match status" value="1"/>
</dbReference>
<comment type="caution">
    <text evidence="12">The sequence shown here is derived from an EMBL/GenBank/DDBJ whole genome shotgun (WGS) entry which is preliminary data.</text>
</comment>
<dbReference type="Pfam" id="PF14765">
    <property type="entry name" value="PS-DH"/>
    <property type="match status" value="1"/>
</dbReference>
<dbReference type="Pfam" id="PF16197">
    <property type="entry name" value="KAsynt_C_assoc"/>
    <property type="match status" value="1"/>
</dbReference>
<evidence type="ECO:0000256" key="3">
    <source>
        <dbReference type="ARBA" id="ARBA00022603"/>
    </source>
</evidence>
<evidence type="ECO:0008006" key="14">
    <source>
        <dbReference type="Google" id="ProtNLM"/>
    </source>
</evidence>
<dbReference type="InterPro" id="IPR014031">
    <property type="entry name" value="Ketoacyl_synth_C"/>
</dbReference>
<dbReference type="InterPro" id="IPR056501">
    <property type="entry name" value="NAD-bd_HRPKS_sdrA"/>
</dbReference>
<dbReference type="Proteomes" id="UP001147782">
    <property type="component" value="Unassembled WGS sequence"/>
</dbReference>
<dbReference type="InterPro" id="IPR050091">
    <property type="entry name" value="PKS_NRPS_Biosynth_Enz"/>
</dbReference>
<dbReference type="InterPro" id="IPR049551">
    <property type="entry name" value="PKS_DH_C"/>
</dbReference>
<dbReference type="Gene3D" id="1.10.1200.10">
    <property type="entry name" value="ACP-like"/>
    <property type="match status" value="1"/>
</dbReference>
<evidence type="ECO:0000256" key="7">
    <source>
        <dbReference type="ARBA" id="ARBA00023315"/>
    </source>
</evidence>
<keyword evidence="13" id="KW-1185">Reference proteome</keyword>
<feature type="domain" description="PKS/mFAS DH" evidence="11">
    <location>
        <begin position="964"/>
        <end position="1285"/>
    </location>
</feature>
<feature type="active site" description="Proton acceptor; for dehydratase activity" evidence="8">
    <location>
        <position position="996"/>
    </location>
</feature>
<dbReference type="InterPro" id="IPR001227">
    <property type="entry name" value="Ac_transferase_dom_sf"/>
</dbReference>
<evidence type="ECO:0000256" key="5">
    <source>
        <dbReference type="ARBA" id="ARBA00022857"/>
    </source>
</evidence>
<reference evidence="12" key="2">
    <citation type="journal article" date="2023" name="IMA Fungus">
        <title>Comparative genomic study of the Penicillium genus elucidates a diverse pangenome and 15 lateral gene transfer events.</title>
        <authorList>
            <person name="Petersen C."/>
            <person name="Sorensen T."/>
            <person name="Nielsen M.R."/>
            <person name="Sondergaard T.E."/>
            <person name="Sorensen J.L."/>
            <person name="Fitzpatrick D.A."/>
            <person name="Frisvad J.C."/>
            <person name="Nielsen K.L."/>
        </authorList>
    </citation>
    <scope>NUCLEOTIDE SEQUENCE</scope>
    <source>
        <strain evidence="12">IBT 29864</strain>
    </source>
</reference>
<dbReference type="SMART" id="SM00825">
    <property type="entry name" value="PKS_KS"/>
    <property type="match status" value="1"/>
</dbReference>
<evidence type="ECO:0000259" key="10">
    <source>
        <dbReference type="PROSITE" id="PS52004"/>
    </source>
</evidence>
<feature type="active site" description="Proton donor; for dehydratase activity" evidence="8">
    <location>
        <position position="1193"/>
    </location>
</feature>
<dbReference type="EMBL" id="JAPZBS010000004">
    <property type="protein sequence ID" value="KAJ5378240.1"/>
    <property type="molecule type" value="Genomic_DNA"/>
</dbReference>
<dbReference type="InterPro" id="IPR014043">
    <property type="entry name" value="Acyl_transferase_dom"/>
</dbReference>
<dbReference type="CDD" id="cd00833">
    <property type="entry name" value="PKS"/>
    <property type="match status" value="1"/>
</dbReference>
<sequence length="2596" mass="281016">MGSTGPAWASEPIAIIGIGCKFAGDASNPSELWKLLAEGKSAWSEIPASRFNPKGAYHPNSEKLSTMHVKGAHFMNEDIGLFDAAFFNYSAETAATLDPQFRLQLESVYEALENAGLPLAQVAGTNTSVFAGTFVHDYRDSLIRDEDNLPRYLLTGSGTAMASNRISHFFDFRGASMTIDTGCSTALVALHQAVQSLRSGESDMSVVGGTNILINPDNFKAMGSLGFLSPDGRCFAFDSRANGYGRGEGVATIVIKRLRDAIAAGDPIRSVIRETLLNQDGKTETITSPSKDAQQSLMRNCYARAGIDPLGTQYFEAHGTGTPTGDPIEVGSIASVFQGKKRSIVEPLRIGSVKTNIGHTEATSGLASVIKVTLAMEHGMIPPSVNFEKPNPKLSLEEWGIKVARELEEWPALPGTVRRASVNNFGYGGSNSHVIMEDGQYWLQALTTGTSSKHNAAPNGVDSLPLPSYETNLLILSGKDEQTTKVIVSNLKTFLEEQEKKGLNEVDAKVFLEQLSYTLGQRRTIFPWIATYPVPITQGIAAAATALESRNFRASKVASRQPRIGMVFTGQGAQWYAMGRELIATYPAFGASIKEADAILHDLGADWSLMDELNRDAESTRVNGTAFSIPICVAVQIALVRLLNTWGIKPTAVTSHSSGEIAAAYTVGAISLRRAMGIAYFRSKLAAELTQSATAKGGMIAVGLGHRDAARYLNNLTGDAKAVIACINSPSSTTVAGDLPAVLELEAKLQSDGVFGRRLRVETAYHSHHMAPIAEEYRTALQNMQDDKSSKFNRMNSIAYASPVTGYRMNSAENIANADHWVSSLLQPVLFVDAFTEMVLGDLDSESDASPSSIDLVVEVGPHTALGGPIQEVLGLPDFEGIKLPYYGCLVRHTNAMESLQGLAANLIREGYPVDMEAINFPHGRGSDIRVLTNLPPYPWNHSTRHWIEPRVNKALRERSQEPHHLLGQLVPGTNLNFPSWRHILRPTESPWVRDHMIQSNILYPGCGFISLAIEAVRQQIDLIAGDQGNSTPKEIAGYQIRDVDVLQALVIPDSTEGLEIQTVLRPVSDKSIGVRGWKQFEIYSVTADNEWTQHAYGLILVEFGDPDQATGLGLGKSKPLDPRAGYAKRIDPVDMWNVLTALGLQYGPTFRNIKNIIQSGREMRSISDIVVPDTSVAKELPYTHVVHPALLDAAAQATFTALPGTESRQDSPRVFQSIERIWISSKISSQIGHLFEADTFLHRADAQGIEANITMVDKDAGDGAKPILEIKNLIFSSLGRSASSGDEKPWERQLCTRVHWGPDASFGFQTDGLGQQFDPIFPDGIRAITDLRRVYLYYIQEALAKVSADEVGQFGPERAKFYTWMQEQENEAKEGRLGTGSTSWLFDTKAEREIRTHLVSEAGVKGKMVCHIGENLPAILRGEKAPIELMTANGLLDQYKQQEHPRALSQAAALLRQFVHKNPRAHILELENPSTTATLNMLQALGTAESGGPLATSYHITRKSWDEESQAASIQELAAWSDIVVFDTLDIKKDPSTQGFESKDYDLVIANRHLLSTSSANCLAHVHSLIKPGGKLLLVETTQDDFDRQFVFGPLPEWWQEDRRVDGQHCPSDTVSSWDQSLKASGFSGVDVHIPDCEADDMYTTSTMLATVPPVSSVQRPSSHNIVVVTSNKMGPALDSTWLVNLQQAISEDGSGAGSLTTAYAIESLTPASIAGKICVFVGEIDKPLLRDLDAETMDGIRTMIINSKGLFWLTRGAAVNSQDPKLALAQGFLRSLRNEYPTRLFVSLDLDPGTPLWSLDSVPVIQQVLQAGFSSNDDSQPGEFEYAVRDGIILIPRILKNQARSKAISAEDVADQSTPKVVSQPLYQPDRPLSMHVGMPGLMDTIAFDDDPSMSAINATSDLSSNLIEVEPRAYGVNFRDVMVAMGQLHERVMGLECSGVIKRVGSEAASRGYAVGDKVFCLLRGPFGSRVNVEWTNVAHMPEGLSFEDAASLPVIFCTAYICLIDMARLQRGQTVLIHAAAGGVGQAAIMIAKHLGLEIYATVGTTEKRALVTSKYGIPDDHIFSSRDASFAAGIMAATHGRGVDAVVNSLAGPLLQESFNVLAPFGHFLEIGKRDLEINSHLEMRPFTRQASFSAFYLLASMQHTPLEVHRVLNAITKLLESQAIAPVHPVTAFPMGDFAKAFRLLQTGKHMGKVVLSTGPQEMVPVRPRTPKTKFSSEASYLIVGGLGGIGRSVAHWMVARGAKNLIFMSRSAGHSGQNSAFLADLRAAGVRVKAVSCSVSDHDDLVRALYVCEESGLPPIRGVIQAAMVLQDTVFEQMSLANWQAAVQPKVHGTWNLHQAFDAPDSLDFFVILSSVVGVTGNASQANYAAAGSYQDALARWRVARGLPAVAIDLGAVKGIGVAQETAGVLSRLQRIGHIPINEEQVLAVLDSAILAPYEPQVVIGLHTGPGSHWNIDGDSPLGRDARFVALRPAEGGQKNASAGDGSGSLASRLAAAASAIEAVDLVGVAIAEKLSDIFMLPVDDIDLANKPAHFGIDSLVSVELRNMLLQHAGAEVSIFGIMQSPSLAALAADVAAKSTHVQWDRFKA</sequence>
<dbReference type="InterPro" id="IPR013154">
    <property type="entry name" value="ADH-like_N"/>
</dbReference>
<reference evidence="12" key="1">
    <citation type="submission" date="2022-11" db="EMBL/GenBank/DDBJ databases">
        <authorList>
            <person name="Petersen C."/>
        </authorList>
    </citation>
    <scope>NUCLEOTIDE SEQUENCE</scope>
    <source>
        <strain evidence="12">IBT 29864</strain>
    </source>
</reference>
<dbReference type="Gene3D" id="3.40.50.150">
    <property type="entry name" value="Vaccinia Virus protein VP39"/>
    <property type="match status" value="1"/>
</dbReference>
<dbReference type="InterPro" id="IPR049552">
    <property type="entry name" value="PKS_DH_N"/>
</dbReference>
<evidence type="ECO:0000256" key="4">
    <source>
        <dbReference type="ARBA" id="ARBA00022679"/>
    </source>
</evidence>
<dbReference type="SMART" id="SM00829">
    <property type="entry name" value="PKS_ER"/>
    <property type="match status" value="1"/>
</dbReference>
<evidence type="ECO:0000256" key="1">
    <source>
        <dbReference type="ARBA" id="ARBA00022450"/>
    </source>
</evidence>
<dbReference type="PROSITE" id="PS00012">
    <property type="entry name" value="PHOSPHOPANTETHEINE"/>
    <property type="match status" value="1"/>
</dbReference>
<dbReference type="Gene3D" id="3.40.366.10">
    <property type="entry name" value="Malonyl-Coenzyme A Acyl Carrier Protein, domain 2"/>
    <property type="match status" value="1"/>
</dbReference>
<keyword evidence="1" id="KW-0596">Phosphopantetheine</keyword>
<dbReference type="SMART" id="SM00826">
    <property type="entry name" value="PKS_DH"/>
    <property type="match status" value="1"/>
</dbReference>
<keyword evidence="5" id="KW-0521">NADP</keyword>
<dbReference type="SUPFAM" id="SSF50129">
    <property type="entry name" value="GroES-like"/>
    <property type="match status" value="1"/>
</dbReference>
<dbReference type="InterPro" id="IPR014030">
    <property type="entry name" value="Ketoacyl_synth_N"/>
</dbReference>
<dbReference type="InterPro" id="IPR020806">
    <property type="entry name" value="PKS_PP-bd"/>
</dbReference>
<dbReference type="PANTHER" id="PTHR43775:SF29">
    <property type="entry name" value="ASPERFURANONE POLYKETIDE SYNTHASE AFOG-RELATED"/>
    <property type="match status" value="1"/>
</dbReference>
<dbReference type="InterPro" id="IPR013968">
    <property type="entry name" value="PKS_KR"/>
</dbReference>
<dbReference type="InterPro" id="IPR020841">
    <property type="entry name" value="PKS_Beta-ketoAc_synthase_dom"/>
</dbReference>
<dbReference type="Pfam" id="PF00698">
    <property type="entry name" value="Acyl_transf_1"/>
    <property type="match status" value="1"/>
</dbReference>
<dbReference type="SUPFAM" id="SSF51735">
    <property type="entry name" value="NAD(P)-binding Rossmann-fold domains"/>
    <property type="match status" value="3"/>
</dbReference>
<dbReference type="GO" id="GO:0031177">
    <property type="term" value="F:phosphopantetheine binding"/>
    <property type="evidence" value="ECO:0007669"/>
    <property type="project" value="InterPro"/>
</dbReference>
<dbReference type="RefSeq" id="XP_056557103.1">
    <property type="nucleotide sequence ID" value="XM_056698578.1"/>
</dbReference>
<dbReference type="PROSITE" id="PS52004">
    <property type="entry name" value="KS3_2"/>
    <property type="match status" value="1"/>
</dbReference>
<dbReference type="InterPro" id="IPR016036">
    <property type="entry name" value="Malonyl_transacylase_ACP-bd"/>
</dbReference>
<dbReference type="GO" id="GO:0008168">
    <property type="term" value="F:methyltransferase activity"/>
    <property type="evidence" value="ECO:0007669"/>
    <property type="project" value="UniProtKB-KW"/>
</dbReference>